<dbReference type="Proteomes" id="UP000821865">
    <property type="component" value="Chromosome 1"/>
</dbReference>
<reference evidence="1" key="1">
    <citation type="submission" date="2020-05" db="EMBL/GenBank/DDBJ databases">
        <title>Large-scale comparative analyses of tick genomes elucidate their genetic diversity and vector capacities.</title>
        <authorList>
            <person name="Jia N."/>
            <person name="Wang J."/>
            <person name="Shi W."/>
            <person name="Du L."/>
            <person name="Sun Y."/>
            <person name="Zhan W."/>
            <person name="Jiang J."/>
            <person name="Wang Q."/>
            <person name="Zhang B."/>
            <person name="Ji P."/>
            <person name="Sakyi L.B."/>
            <person name="Cui X."/>
            <person name="Yuan T."/>
            <person name="Jiang B."/>
            <person name="Yang W."/>
            <person name="Lam T.T.-Y."/>
            <person name="Chang Q."/>
            <person name="Ding S."/>
            <person name="Wang X."/>
            <person name="Zhu J."/>
            <person name="Ruan X."/>
            <person name="Zhao L."/>
            <person name="Wei J."/>
            <person name="Que T."/>
            <person name="Du C."/>
            <person name="Cheng J."/>
            <person name="Dai P."/>
            <person name="Han X."/>
            <person name="Huang E."/>
            <person name="Gao Y."/>
            <person name="Liu J."/>
            <person name="Shao H."/>
            <person name="Ye R."/>
            <person name="Li L."/>
            <person name="Wei W."/>
            <person name="Wang X."/>
            <person name="Wang C."/>
            <person name="Yang T."/>
            <person name="Huo Q."/>
            <person name="Li W."/>
            <person name="Guo W."/>
            <person name="Chen H."/>
            <person name="Zhou L."/>
            <person name="Ni X."/>
            <person name="Tian J."/>
            <person name="Zhou Y."/>
            <person name="Sheng Y."/>
            <person name="Liu T."/>
            <person name="Pan Y."/>
            <person name="Xia L."/>
            <person name="Li J."/>
            <person name="Zhao F."/>
            <person name="Cao W."/>
        </authorList>
    </citation>
    <scope>NUCLEOTIDE SEQUENCE</scope>
    <source>
        <strain evidence="1">Dsil-2018</strain>
    </source>
</reference>
<name>A0ACB8E558_DERSI</name>
<proteinExistence type="predicted"/>
<evidence type="ECO:0000313" key="2">
    <source>
        <dbReference type="Proteomes" id="UP000821865"/>
    </source>
</evidence>
<gene>
    <name evidence="1" type="ORF">HPB49_024526</name>
</gene>
<accession>A0ACB8E558</accession>
<keyword evidence="2" id="KW-1185">Reference proteome</keyword>
<protein>
    <submittedName>
        <fullName evidence="1">Uncharacterized protein</fullName>
    </submittedName>
</protein>
<sequence length="230" mass="26199">MVEKIIDRAIASLRANGVEINREQWFKDAVECEKSQSILTCQAIIRCVVGIGVEDEDRKHTWMEDAEAPRVPRSVPVLYRHALSVFPSKKSIWLRAAYFEKSSGTRWAVQLGWVWKGWEFAQRYSHEGSFTAMWVDGDLHFSYTLWFENHAGKPVKPKCAVNPASLQQMSYPGVVSSSFYGQLMRYCFPDVSLDQLSCLEFMCAHANSIPASTILEQLQLLPSSLRDLCI</sequence>
<dbReference type="EMBL" id="CM023470">
    <property type="protein sequence ID" value="KAH7981479.1"/>
    <property type="molecule type" value="Genomic_DNA"/>
</dbReference>
<organism evidence="1 2">
    <name type="scientific">Dermacentor silvarum</name>
    <name type="common">Tick</name>
    <dbReference type="NCBI Taxonomy" id="543639"/>
    <lineage>
        <taxon>Eukaryota</taxon>
        <taxon>Metazoa</taxon>
        <taxon>Ecdysozoa</taxon>
        <taxon>Arthropoda</taxon>
        <taxon>Chelicerata</taxon>
        <taxon>Arachnida</taxon>
        <taxon>Acari</taxon>
        <taxon>Parasitiformes</taxon>
        <taxon>Ixodida</taxon>
        <taxon>Ixodoidea</taxon>
        <taxon>Ixodidae</taxon>
        <taxon>Rhipicephalinae</taxon>
        <taxon>Dermacentor</taxon>
    </lineage>
</organism>
<evidence type="ECO:0000313" key="1">
    <source>
        <dbReference type="EMBL" id="KAH7981479.1"/>
    </source>
</evidence>
<comment type="caution">
    <text evidence="1">The sequence shown here is derived from an EMBL/GenBank/DDBJ whole genome shotgun (WGS) entry which is preliminary data.</text>
</comment>